<proteinExistence type="predicted"/>
<dbReference type="EMBL" id="BSTK01000004">
    <property type="protein sequence ID" value="GLY85211.1"/>
    <property type="molecule type" value="Genomic_DNA"/>
</dbReference>
<protein>
    <submittedName>
        <fullName evidence="1">Uncharacterized protein</fullName>
    </submittedName>
</protein>
<gene>
    <name evidence="1" type="ORF">Airi02_031400</name>
</gene>
<dbReference type="AlphaFoldDB" id="A0A9W6RYP5"/>
<evidence type="ECO:0000313" key="2">
    <source>
        <dbReference type="Proteomes" id="UP001165074"/>
    </source>
</evidence>
<name>A0A9W6RYP5_9ACTN</name>
<organism evidence="1 2">
    <name type="scientific">Actinoallomurus iriomotensis</name>
    <dbReference type="NCBI Taxonomy" id="478107"/>
    <lineage>
        <taxon>Bacteria</taxon>
        <taxon>Bacillati</taxon>
        <taxon>Actinomycetota</taxon>
        <taxon>Actinomycetes</taxon>
        <taxon>Streptosporangiales</taxon>
        <taxon>Thermomonosporaceae</taxon>
        <taxon>Actinoallomurus</taxon>
    </lineage>
</organism>
<comment type="caution">
    <text evidence="1">The sequence shown here is derived from an EMBL/GenBank/DDBJ whole genome shotgun (WGS) entry which is preliminary data.</text>
</comment>
<accession>A0A9W6RYP5</accession>
<evidence type="ECO:0000313" key="1">
    <source>
        <dbReference type="EMBL" id="GLY85211.1"/>
    </source>
</evidence>
<keyword evidence="2" id="KW-1185">Reference proteome</keyword>
<sequence>METAMLAEAGSPTWQTIESAKVNWLLIHEWIAPVRAVAPTVRLGRVAAALRGNA</sequence>
<dbReference type="Proteomes" id="UP001165074">
    <property type="component" value="Unassembled WGS sequence"/>
</dbReference>
<reference evidence="1" key="1">
    <citation type="submission" date="2023-03" db="EMBL/GenBank/DDBJ databases">
        <title>Actinoallomurus iriomotensis NBRC 103684.</title>
        <authorList>
            <person name="Ichikawa N."/>
            <person name="Sato H."/>
            <person name="Tonouchi N."/>
        </authorList>
    </citation>
    <scope>NUCLEOTIDE SEQUENCE</scope>
    <source>
        <strain evidence="1">NBRC 103684</strain>
    </source>
</reference>